<dbReference type="GO" id="GO:0016020">
    <property type="term" value="C:membrane"/>
    <property type="evidence" value="ECO:0007669"/>
    <property type="project" value="InterPro"/>
</dbReference>
<dbReference type="Proteomes" id="UP000515156">
    <property type="component" value="Chromosome 3"/>
</dbReference>
<dbReference type="GO" id="GO:0030971">
    <property type="term" value="F:receptor tyrosine kinase binding"/>
    <property type="evidence" value="ECO:0007669"/>
    <property type="project" value="TreeGrafter"/>
</dbReference>
<dbReference type="AlphaFoldDB" id="A0A6P7XE22"/>
<dbReference type="InterPro" id="IPR004213">
    <property type="entry name" value="Flt3_lig"/>
</dbReference>
<feature type="compositionally biased region" description="Polar residues" evidence="1">
    <location>
        <begin position="341"/>
        <end position="351"/>
    </location>
</feature>
<sequence>MPGINFLSRSCAPWLPSQDVIPASDVEMIKYHACQDILSHAGSVTLRLFPVAALLLVSLLDPSHSCHFKNPISTTFDRQIKNLSKWLLLDYPISITSNLKPDSWCSELWQLQLMKKELERMRKVAGEELSVNLEKVRGEIAFLGSCTFTVSTDCLTGERTNASNFLRLLEQQISVLKSKLTGGQKPLDFSNCTQIMCMPVQMTGSDSMTTTGLSQPAKDRRHHEEKVPPHQEDHRPSSGWISASSEAGSRPRRTPENKANGYARGSTALVDSKDWLKRAHAWLCIPILFLVSIILVIIYWCIRSLRKTRNSVSYSSSRDQRREGEVSREGAEGPEPLSAVPASSGTTIQSR</sequence>
<reference evidence="4" key="1">
    <citation type="submission" date="2025-08" db="UniProtKB">
        <authorList>
            <consortium name="RefSeq"/>
        </authorList>
    </citation>
    <scope>IDENTIFICATION</scope>
</reference>
<keyword evidence="3" id="KW-1185">Reference proteome</keyword>
<evidence type="ECO:0000256" key="1">
    <source>
        <dbReference type="SAM" id="MobiDB-lite"/>
    </source>
</evidence>
<feature type="region of interest" description="Disordered" evidence="1">
    <location>
        <begin position="312"/>
        <end position="351"/>
    </location>
</feature>
<evidence type="ECO:0000313" key="4">
    <source>
        <dbReference type="RefSeq" id="XP_030053787.1"/>
    </source>
</evidence>
<dbReference type="PANTHER" id="PTHR11032">
    <property type="entry name" value="SL CYTOKINE"/>
    <property type="match status" value="1"/>
</dbReference>
<dbReference type="SUPFAM" id="SSF47266">
    <property type="entry name" value="4-helical cytokines"/>
    <property type="match status" value="1"/>
</dbReference>
<protein>
    <submittedName>
        <fullName evidence="4">Fms-related tyrosine kinase 3 ligand isoform X1</fullName>
    </submittedName>
</protein>
<evidence type="ECO:0000313" key="3">
    <source>
        <dbReference type="Proteomes" id="UP000515156"/>
    </source>
</evidence>
<keyword evidence="4" id="KW-0808">Transferase</keyword>
<keyword evidence="2" id="KW-0812">Transmembrane</keyword>
<dbReference type="CTD" id="2323"/>
<feature type="transmembrane region" description="Helical" evidence="2">
    <location>
        <begin position="279"/>
        <end position="302"/>
    </location>
</feature>
<keyword evidence="2" id="KW-1133">Transmembrane helix</keyword>
<dbReference type="Pfam" id="PF02947">
    <property type="entry name" value="Flt3_lig"/>
    <property type="match status" value="1"/>
</dbReference>
<dbReference type="GO" id="GO:0009986">
    <property type="term" value="C:cell surface"/>
    <property type="evidence" value="ECO:0007669"/>
    <property type="project" value="TreeGrafter"/>
</dbReference>
<dbReference type="PANTHER" id="PTHR11032:SF1">
    <property type="entry name" value="FMS-RELATED TYROSINE KINASE 3 LIGAND"/>
    <property type="match status" value="1"/>
</dbReference>
<organism evidence="3 4">
    <name type="scientific">Microcaecilia unicolor</name>
    <dbReference type="NCBI Taxonomy" id="1415580"/>
    <lineage>
        <taxon>Eukaryota</taxon>
        <taxon>Metazoa</taxon>
        <taxon>Chordata</taxon>
        <taxon>Craniata</taxon>
        <taxon>Vertebrata</taxon>
        <taxon>Euteleostomi</taxon>
        <taxon>Amphibia</taxon>
        <taxon>Gymnophiona</taxon>
        <taxon>Siphonopidae</taxon>
        <taxon>Microcaecilia</taxon>
    </lineage>
</organism>
<evidence type="ECO:0000256" key="2">
    <source>
        <dbReference type="SAM" id="Phobius"/>
    </source>
</evidence>
<dbReference type="OrthoDB" id="9944810at2759"/>
<feature type="compositionally biased region" description="Basic and acidic residues" evidence="1">
    <location>
        <begin position="318"/>
        <end position="331"/>
    </location>
</feature>
<proteinExistence type="predicted"/>
<dbReference type="InParanoid" id="A0A6P7XE22"/>
<feature type="region of interest" description="Disordered" evidence="1">
    <location>
        <begin position="205"/>
        <end position="262"/>
    </location>
</feature>
<gene>
    <name evidence="4" type="primary">FLT3LG</name>
</gene>
<dbReference type="GO" id="GO:0005615">
    <property type="term" value="C:extracellular space"/>
    <property type="evidence" value="ECO:0007669"/>
    <property type="project" value="TreeGrafter"/>
</dbReference>
<dbReference type="GO" id="GO:0016301">
    <property type="term" value="F:kinase activity"/>
    <property type="evidence" value="ECO:0007669"/>
    <property type="project" value="UniProtKB-KW"/>
</dbReference>
<dbReference type="KEGG" id="muo:115466588"/>
<feature type="compositionally biased region" description="Polar residues" evidence="1">
    <location>
        <begin position="205"/>
        <end position="214"/>
    </location>
</feature>
<dbReference type="Gene3D" id="1.20.1250.10">
    <property type="match status" value="1"/>
</dbReference>
<dbReference type="GeneID" id="115466588"/>
<keyword evidence="4" id="KW-0418">Kinase</keyword>
<feature type="compositionally biased region" description="Basic and acidic residues" evidence="1">
    <location>
        <begin position="222"/>
        <end position="236"/>
    </location>
</feature>
<accession>A0A6P7XE22</accession>
<dbReference type="GO" id="GO:0008284">
    <property type="term" value="P:positive regulation of cell population proliferation"/>
    <property type="evidence" value="ECO:0007669"/>
    <property type="project" value="TreeGrafter"/>
</dbReference>
<dbReference type="GO" id="GO:0005125">
    <property type="term" value="F:cytokine activity"/>
    <property type="evidence" value="ECO:0007669"/>
    <property type="project" value="InterPro"/>
</dbReference>
<name>A0A6P7XE22_9AMPH</name>
<keyword evidence="2" id="KW-0472">Membrane</keyword>
<dbReference type="InterPro" id="IPR009079">
    <property type="entry name" value="4_helix_cytokine-like_core"/>
</dbReference>
<dbReference type="RefSeq" id="XP_030053787.1">
    <property type="nucleotide sequence ID" value="XM_030197927.1"/>
</dbReference>